<keyword evidence="2 4" id="KW-0442">Lipid degradation</keyword>
<feature type="active site" description="Nucleophile" evidence="4">
    <location>
        <position position="55"/>
    </location>
</feature>
<keyword evidence="5" id="KW-1133">Transmembrane helix</keyword>
<dbReference type="PANTHER" id="PTHR14226:SF78">
    <property type="entry name" value="SLR0060 PROTEIN"/>
    <property type="match status" value="1"/>
</dbReference>
<dbReference type="InterPro" id="IPR050301">
    <property type="entry name" value="NTE"/>
</dbReference>
<dbReference type="Proteomes" id="UP001211005">
    <property type="component" value="Chromosome"/>
</dbReference>
<dbReference type="EMBL" id="CP114767">
    <property type="protein sequence ID" value="WBA43297.1"/>
    <property type="molecule type" value="Genomic_DNA"/>
</dbReference>
<dbReference type="CDD" id="cd07205">
    <property type="entry name" value="Pat_PNPLA6_PNPLA7_NTE1_like"/>
    <property type="match status" value="1"/>
</dbReference>
<dbReference type="Pfam" id="PF01734">
    <property type="entry name" value="Patatin"/>
    <property type="match status" value="1"/>
</dbReference>
<proteinExistence type="predicted"/>
<feature type="short sequence motif" description="GXGXXG" evidence="4">
    <location>
        <begin position="26"/>
        <end position="31"/>
    </location>
</feature>
<organism evidence="7 8">
    <name type="scientific">Hymenobacter canadensis</name>
    <dbReference type="NCBI Taxonomy" id="2999067"/>
    <lineage>
        <taxon>Bacteria</taxon>
        <taxon>Pseudomonadati</taxon>
        <taxon>Bacteroidota</taxon>
        <taxon>Cytophagia</taxon>
        <taxon>Cytophagales</taxon>
        <taxon>Hymenobacteraceae</taxon>
        <taxon>Hymenobacter</taxon>
    </lineage>
</organism>
<gene>
    <name evidence="7" type="ORF">O3303_06940</name>
</gene>
<dbReference type="InterPro" id="IPR016035">
    <property type="entry name" value="Acyl_Trfase/lysoPLipase"/>
</dbReference>
<evidence type="ECO:0000256" key="5">
    <source>
        <dbReference type="SAM" id="Phobius"/>
    </source>
</evidence>
<protein>
    <submittedName>
        <fullName evidence="7">Patatin-like phospholipase family protein</fullName>
    </submittedName>
</protein>
<dbReference type="PANTHER" id="PTHR14226">
    <property type="entry name" value="NEUROPATHY TARGET ESTERASE/SWISS CHEESE D.MELANOGASTER"/>
    <property type="match status" value="1"/>
</dbReference>
<evidence type="ECO:0000313" key="8">
    <source>
        <dbReference type="Proteomes" id="UP001211005"/>
    </source>
</evidence>
<evidence type="ECO:0000256" key="4">
    <source>
        <dbReference type="PROSITE-ProRule" id="PRU01161"/>
    </source>
</evidence>
<evidence type="ECO:0000313" key="7">
    <source>
        <dbReference type="EMBL" id="WBA43297.1"/>
    </source>
</evidence>
<feature type="short sequence motif" description="GXSXG" evidence="4">
    <location>
        <begin position="53"/>
        <end position="57"/>
    </location>
</feature>
<evidence type="ECO:0000256" key="2">
    <source>
        <dbReference type="ARBA" id="ARBA00022963"/>
    </source>
</evidence>
<dbReference type="Gene3D" id="3.40.1090.10">
    <property type="entry name" value="Cytosolic phospholipase A2 catalytic domain"/>
    <property type="match status" value="2"/>
</dbReference>
<sequence>MTLTEKPTSTSQPSATNPGLALALSGGGARGLAHLGVLAALDELGLPVAALAGVSSGAIVGAFYAAGFAPRQILELFMGISITRLTRPAFSRYGLLQLGAVEALFARHLGADCTFESLRLPLTLVATDLTAGASVYFAQGPLIPPLLASSAVPVLYRPVEYQGLQLVDGGLLNNLPVDALLGRGWPVVAVNCIPTNTGGRVTSFRGLVERTLNLVIGANSTLSKQQCQLLLEPPELRAYRPLDYRRGQELFDIGYHYTLAQASALRALLAAPASPLKPE</sequence>
<name>A0ABY7LV57_9BACT</name>
<feature type="short sequence motif" description="DGA/G" evidence="4">
    <location>
        <begin position="168"/>
        <end position="170"/>
    </location>
</feature>
<keyword evidence="5" id="KW-0472">Membrane</keyword>
<keyword evidence="5" id="KW-0812">Transmembrane</keyword>
<evidence type="ECO:0000259" key="6">
    <source>
        <dbReference type="PROSITE" id="PS51635"/>
    </source>
</evidence>
<accession>A0ABY7LV57</accession>
<feature type="domain" description="PNPLA" evidence="6">
    <location>
        <begin position="22"/>
        <end position="181"/>
    </location>
</feature>
<dbReference type="InterPro" id="IPR002641">
    <property type="entry name" value="PNPLA_dom"/>
</dbReference>
<keyword evidence="8" id="KW-1185">Reference proteome</keyword>
<keyword evidence="3 4" id="KW-0443">Lipid metabolism</keyword>
<feature type="active site" description="Proton acceptor" evidence="4">
    <location>
        <position position="168"/>
    </location>
</feature>
<feature type="transmembrane region" description="Helical" evidence="5">
    <location>
        <begin position="44"/>
        <end position="69"/>
    </location>
</feature>
<evidence type="ECO:0000256" key="3">
    <source>
        <dbReference type="ARBA" id="ARBA00023098"/>
    </source>
</evidence>
<keyword evidence="1 4" id="KW-0378">Hydrolase</keyword>
<dbReference type="PROSITE" id="PS51635">
    <property type="entry name" value="PNPLA"/>
    <property type="match status" value="1"/>
</dbReference>
<dbReference type="RefSeq" id="WP_269561337.1">
    <property type="nucleotide sequence ID" value="NZ_CP114767.1"/>
</dbReference>
<reference evidence="7 8" key="1">
    <citation type="submission" date="2022-12" db="EMBL/GenBank/DDBJ databases">
        <title>Hymenobacter canadensis sp. nov. isolated from lake water of the Cambridge Bay, Canada.</title>
        <authorList>
            <person name="Kim W.H."/>
            <person name="Lee Y.M."/>
        </authorList>
    </citation>
    <scope>NUCLEOTIDE SEQUENCE [LARGE SCALE GENOMIC DNA]</scope>
    <source>
        <strain evidence="7 8">PAMC 29467</strain>
    </source>
</reference>
<evidence type="ECO:0000256" key="1">
    <source>
        <dbReference type="ARBA" id="ARBA00022801"/>
    </source>
</evidence>
<dbReference type="SUPFAM" id="SSF52151">
    <property type="entry name" value="FabD/lysophospholipase-like"/>
    <property type="match status" value="1"/>
</dbReference>